<dbReference type="CDD" id="cd00093">
    <property type="entry name" value="HTH_XRE"/>
    <property type="match status" value="1"/>
</dbReference>
<dbReference type="KEGG" id="shun:DWB77_02365"/>
<feature type="domain" description="HTH cro/C1-type" evidence="1">
    <location>
        <begin position="12"/>
        <end position="66"/>
    </location>
</feature>
<gene>
    <name evidence="2" type="ORF">DWB77_02365</name>
</gene>
<dbReference type="Pfam" id="PF01381">
    <property type="entry name" value="HTH_3"/>
    <property type="match status" value="1"/>
</dbReference>
<dbReference type="PROSITE" id="PS50943">
    <property type="entry name" value="HTH_CROC1"/>
    <property type="match status" value="1"/>
</dbReference>
<dbReference type="InterPro" id="IPR001387">
    <property type="entry name" value="Cro/C1-type_HTH"/>
</dbReference>
<evidence type="ECO:0000313" key="3">
    <source>
        <dbReference type="Proteomes" id="UP000271554"/>
    </source>
</evidence>
<dbReference type="SUPFAM" id="SSF47413">
    <property type="entry name" value="lambda repressor-like DNA-binding domains"/>
    <property type="match status" value="1"/>
</dbReference>
<evidence type="ECO:0000259" key="1">
    <source>
        <dbReference type="PROSITE" id="PS50943"/>
    </source>
</evidence>
<evidence type="ECO:0000313" key="2">
    <source>
        <dbReference type="EMBL" id="AYG80234.1"/>
    </source>
</evidence>
<dbReference type="SMART" id="SM00530">
    <property type="entry name" value="HTH_XRE"/>
    <property type="match status" value="1"/>
</dbReference>
<sequence>MARSDDHTGARIKEQRKLARLTQRQLADRIPYSYSLLNQVECGAKPATIDLIAAVAHALRIDVTVLTGQPYVTELQQDRLAVLVRPIREALDLYDLGADDTIEARPVALLVTAADQLCAEVRATRLRSAAMQLPTLIAELTSAVWRSPCTELWRALASTYRTAHDITVKLGYYDLSSVALDRLGWAAHRASDPCLDGLRQYMRALVYFREGDYGVGQRLISSGHGILTAADISRESIAVTGQLHLGASVIAARAHDSHAVETHLSEAAGHARRIGDASDVHWLSFGPTNVALHRMSAAVEMHRYDDALAQAKKLKPQLPSALATSRRAHFLVDRARSEMETGRAEAALSSIIEARRTAPEQTRYHPGARETIKGLVHLSRRTPDSLGHMAAWIGL</sequence>
<dbReference type="Proteomes" id="UP000271554">
    <property type="component" value="Chromosome"/>
</dbReference>
<dbReference type="RefSeq" id="WP_120721213.1">
    <property type="nucleotide sequence ID" value="NZ_CP032698.1"/>
</dbReference>
<dbReference type="OrthoDB" id="3504495at2"/>
<accession>A0A387H9T5</accession>
<dbReference type="GO" id="GO:0003677">
    <property type="term" value="F:DNA binding"/>
    <property type="evidence" value="ECO:0007669"/>
    <property type="project" value="InterPro"/>
</dbReference>
<reference evidence="2 3" key="1">
    <citation type="submission" date="2018-10" db="EMBL/GenBank/DDBJ databases">
        <title>Relationship between Morphology and Antimicrobial Activity in Streptomyces.</title>
        <authorList>
            <person name="Kang H.J."/>
            <person name="Kim S.B."/>
        </authorList>
    </citation>
    <scope>NUCLEOTIDE SEQUENCE [LARGE SCALE GENOMIC DNA]</scope>
    <source>
        <strain evidence="2 3">BH38</strain>
    </source>
</reference>
<keyword evidence="3" id="KW-1185">Reference proteome</keyword>
<proteinExistence type="predicted"/>
<dbReference type="InterPro" id="IPR010982">
    <property type="entry name" value="Lambda_DNA-bd_dom_sf"/>
</dbReference>
<dbReference type="EMBL" id="CP032698">
    <property type="protein sequence ID" value="AYG80234.1"/>
    <property type="molecule type" value="Genomic_DNA"/>
</dbReference>
<protein>
    <recommendedName>
        <fullName evidence="1">HTH cro/C1-type domain-containing protein</fullName>
    </recommendedName>
</protein>
<name>A0A387H9T5_9ACTN</name>
<dbReference type="Gene3D" id="1.10.260.40">
    <property type="entry name" value="lambda repressor-like DNA-binding domains"/>
    <property type="match status" value="1"/>
</dbReference>
<organism evidence="2 3">
    <name type="scientific">Streptomyces hundungensis</name>
    <dbReference type="NCBI Taxonomy" id="1077946"/>
    <lineage>
        <taxon>Bacteria</taxon>
        <taxon>Bacillati</taxon>
        <taxon>Actinomycetota</taxon>
        <taxon>Actinomycetes</taxon>
        <taxon>Kitasatosporales</taxon>
        <taxon>Streptomycetaceae</taxon>
        <taxon>Streptomyces</taxon>
    </lineage>
</organism>
<dbReference type="AlphaFoldDB" id="A0A387H9T5"/>